<reference evidence="7 10" key="3">
    <citation type="submission" date="2019-06" db="EMBL/GenBank/DDBJ databases">
        <title>Whole genome shotgun sequence of Brevibacillus reuszeri NBRC 15719.</title>
        <authorList>
            <person name="Hosoyama A."/>
            <person name="Uohara A."/>
            <person name="Ohji S."/>
            <person name="Ichikawa N."/>
        </authorList>
    </citation>
    <scope>NUCLEOTIDE SEQUENCE [LARGE SCALE GENOMIC DNA]</scope>
    <source>
        <strain evidence="7 10">NBRC 15719</strain>
    </source>
</reference>
<keyword evidence="10" id="KW-1185">Reference proteome</keyword>
<protein>
    <recommendedName>
        <fullName evidence="6">Ribosomal RNA large subunit methyltransferase H</fullName>
        <ecNumber evidence="6">2.1.1.177</ecNumber>
    </recommendedName>
    <alternativeName>
        <fullName evidence="6">23S rRNA (pseudouridine1915-N3)-methyltransferase</fullName>
    </alternativeName>
    <alternativeName>
        <fullName evidence="6">23S rRNA m3Psi1915 methyltransferase</fullName>
    </alternativeName>
    <alternativeName>
        <fullName evidence="6">rRNA (pseudouridine-N3-)-methyltransferase RlmH</fullName>
    </alternativeName>
</protein>
<dbReference type="InterPro" id="IPR003742">
    <property type="entry name" value="RlmH-like"/>
</dbReference>
<feature type="binding site" evidence="6">
    <location>
        <position position="108"/>
    </location>
    <ligand>
        <name>S-adenosyl-L-methionine</name>
        <dbReference type="ChEBI" id="CHEBI:59789"/>
    </ligand>
</feature>
<keyword evidence="2 6" id="KW-0489">Methyltransferase</keyword>
<keyword evidence="6" id="KW-0963">Cytoplasm</keyword>
<comment type="subcellular location">
    <subcellularLocation>
        <location evidence="6">Cytoplasm</location>
    </subcellularLocation>
</comment>
<dbReference type="PANTHER" id="PTHR33603">
    <property type="entry name" value="METHYLTRANSFERASE"/>
    <property type="match status" value="1"/>
</dbReference>
<dbReference type="PATRIC" id="fig|54915.3.peg.3650"/>
<dbReference type="PIRSF" id="PIRSF004505">
    <property type="entry name" value="MT_bac"/>
    <property type="match status" value="1"/>
</dbReference>
<reference evidence="9" key="1">
    <citation type="submission" date="2015-07" db="EMBL/GenBank/DDBJ databases">
        <title>Genome sequencing project for genomic taxonomy and phylogenomics of Bacillus-like bacteria.</title>
        <authorList>
            <person name="Liu B."/>
            <person name="Wang J."/>
            <person name="Zhu Y."/>
            <person name="Liu G."/>
            <person name="Chen Q."/>
            <person name="Chen Z."/>
            <person name="Lan J."/>
            <person name="Che J."/>
            <person name="Ge C."/>
            <person name="Shi H."/>
            <person name="Pan Z."/>
            <person name="Liu X."/>
        </authorList>
    </citation>
    <scope>NUCLEOTIDE SEQUENCE [LARGE SCALE GENOMIC DNA]</scope>
    <source>
        <strain evidence="9">DSM 9887</strain>
    </source>
</reference>
<dbReference type="EMBL" id="LGIQ01000009">
    <property type="protein sequence ID" value="KNB71558.1"/>
    <property type="molecule type" value="Genomic_DNA"/>
</dbReference>
<dbReference type="Proteomes" id="UP000036834">
    <property type="component" value="Unassembled WGS sequence"/>
</dbReference>
<comment type="subunit">
    <text evidence="6">Homodimer.</text>
</comment>
<evidence type="ECO:0000256" key="2">
    <source>
        <dbReference type="ARBA" id="ARBA00022603"/>
    </source>
</evidence>
<evidence type="ECO:0000256" key="1">
    <source>
        <dbReference type="ARBA" id="ARBA00022552"/>
    </source>
</evidence>
<comment type="similarity">
    <text evidence="5 6">Belongs to the RNA methyltransferase RlmH family.</text>
</comment>
<evidence type="ECO:0000313" key="10">
    <source>
        <dbReference type="Proteomes" id="UP000319578"/>
    </source>
</evidence>
<comment type="caution">
    <text evidence="8">The sequence shown here is derived from an EMBL/GenBank/DDBJ whole genome shotgun (WGS) entry which is preliminary data.</text>
</comment>
<dbReference type="RefSeq" id="WP_049740597.1">
    <property type="nucleotide sequence ID" value="NZ_BJON01000003.1"/>
</dbReference>
<keyword evidence="3 6" id="KW-0808">Transferase</keyword>
<dbReference type="STRING" id="54915.ADS79_22595"/>
<evidence type="ECO:0000256" key="5">
    <source>
        <dbReference type="ARBA" id="ARBA00038303"/>
    </source>
</evidence>
<dbReference type="EMBL" id="BJON01000003">
    <property type="protein sequence ID" value="GED67220.1"/>
    <property type="molecule type" value="Genomic_DNA"/>
</dbReference>
<dbReference type="InterPro" id="IPR029028">
    <property type="entry name" value="Alpha/beta_knot_MTases"/>
</dbReference>
<comment type="function">
    <text evidence="6">Specifically methylates the pseudouridine at position 1915 (m3Psi1915) in 23S rRNA.</text>
</comment>
<sequence length="157" mass="17834">MEMTVLTVGKMKDQSLRAGIEAYSNRLSVFCKMQIIEIPEEQLSDKMQAADIEKRRNDEGERILSHLTPEHYVMALSMKGRLWTPKRLSNEMERLSAKGQSQIAFVIAGALGLSEAVLDRSNEQLTISQKVFPHQLARLVLLERVYRAFQLSLGESI</sequence>
<gene>
    <name evidence="6" type="primary">rlmH</name>
    <name evidence="7" type="synonym">rlmH_2</name>
    <name evidence="8" type="ORF">ADS79_22595</name>
    <name evidence="7" type="ORF">BRE01_09220</name>
</gene>
<evidence type="ECO:0000256" key="4">
    <source>
        <dbReference type="ARBA" id="ARBA00022691"/>
    </source>
</evidence>
<proteinExistence type="inferred from homology"/>
<dbReference type="PANTHER" id="PTHR33603:SF1">
    <property type="entry name" value="RIBOSOMAL RNA LARGE SUBUNIT METHYLTRANSFERASE H"/>
    <property type="match status" value="1"/>
</dbReference>
<keyword evidence="4 6" id="KW-0949">S-adenosyl-L-methionine</keyword>
<dbReference type="Proteomes" id="UP000319578">
    <property type="component" value="Unassembled WGS sequence"/>
</dbReference>
<dbReference type="HAMAP" id="MF_00658">
    <property type="entry name" value="23SrRNA_methyltr_H"/>
    <property type="match status" value="1"/>
</dbReference>
<dbReference type="GO" id="GO:0070038">
    <property type="term" value="F:rRNA (pseudouridine-N3-)-methyltransferase activity"/>
    <property type="evidence" value="ECO:0007669"/>
    <property type="project" value="UniProtKB-UniRule"/>
</dbReference>
<name>A0A0K9YS57_9BACL</name>
<dbReference type="Pfam" id="PF02590">
    <property type="entry name" value="SPOUT_MTase"/>
    <property type="match status" value="1"/>
</dbReference>
<dbReference type="InterPro" id="IPR029026">
    <property type="entry name" value="tRNA_m1G_MTases_N"/>
</dbReference>
<evidence type="ECO:0000313" key="9">
    <source>
        <dbReference type="Proteomes" id="UP000036834"/>
    </source>
</evidence>
<reference evidence="8" key="2">
    <citation type="submission" date="2015-07" db="EMBL/GenBank/DDBJ databases">
        <title>MeaNS - Measles Nucleotide Surveillance Program.</title>
        <authorList>
            <person name="Tran T."/>
            <person name="Druce J."/>
        </authorList>
    </citation>
    <scope>NUCLEOTIDE SEQUENCE</scope>
    <source>
        <strain evidence="8">DSM 9887</strain>
    </source>
</reference>
<organism evidence="8 9">
    <name type="scientific">Brevibacillus reuszeri</name>
    <dbReference type="NCBI Taxonomy" id="54915"/>
    <lineage>
        <taxon>Bacteria</taxon>
        <taxon>Bacillati</taxon>
        <taxon>Bacillota</taxon>
        <taxon>Bacilli</taxon>
        <taxon>Bacillales</taxon>
        <taxon>Paenibacillaceae</taxon>
        <taxon>Brevibacillus</taxon>
    </lineage>
</organism>
<dbReference type="OrthoDB" id="9806643at2"/>
<comment type="catalytic activity">
    <reaction evidence="6">
        <text>pseudouridine(1915) in 23S rRNA + S-adenosyl-L-methionine = N(3)-methylpseudouridine(1915) in 23S rRNA + S-adenosyl-L-homocysteine + H(+)</text>
        <dbReference type="Rhea" id="RHEA:42752"/>
        <dbReference type="Rhea" id="RHEA-COMP:10221"/>
        <dbReference type="Rhea" id="RHEA-COMP:10222"/>
        <dbReference type="ChEBI" id="CHEBI:15378"/>
        <dbReference type="ChEBI" id="CHEBI:57856"/>
        <dbReference type="ChEBI" id="CHEBI:59789"/>
        <dbReference type="ChEBI" id="CHEBI:65314"/>
        <dbReference type="ChEBI" id="CHEBI:74486"/>
        <dbReference type="EC" id="2.1.1.177"/>
    </reaction>
</comment>
<dbReference type="AlphaFoldDB" id="A0A0K9YS57"/>
<dbReference type="GO" id="GO:0005737">
    <property type="term" value="C:cytoplasm"/>
    <property type="evidence" value="ECO:0007669"/>
    <property type="project" value="UniProtKB-SubCell"/>
</dbReference>
<evidence type="ECO:0000313" key="8">
    <source>
        <dbReference type="EMBL" id="KNB71558.1"/>
    </source>
</evidence>
<accession>A0A0K9YS57</accession>
<evidence type="ECO:0000313" key="7">
    <source>
        <dbReference type="EMBL" id="GED67220.1"/>
    </source>
</evidence>
<dbReference type="EC" id="2.1.1.177" evidence="6"/>
<keyword evidence="1 6" id="KW-0698">rRNA processing</keyword>
<dbReference type="CDD" id="cd18081">
    <property type="entry name" value="RlmH-like"/>
    <property type="match status" value="1"/>
</dbReference>
<dbReference type="Gene3D" id="3.40.1280.10">
    <property type="match status" value="1"/>
</dbReference>
<evidence type="ECO:0000256" key="6">
    <source>
        <dbReference type="HAMAP-Rule" id="MF_00658"/>
    </source>
</evidence>
<evidence type="ECO:0000256" key="3">
    <source>
        <dbReference type="ARBA" id="ARBA00022679"/>
    </source>
</evidence>
<feature type="binding site" evidence="6">
    <location>
        <position position="76"/>
    </location>
    <ligand>
        <name>S-adenosyl-L-methionine</name>
        <dbReference type="ChEBI" id="CHEBI:59789"/>
    </ligand>
</feature>
<dbReference type="SUPFAM" id="SSF75217">
    <property type="entry name" value="alpha/beta knot"/>
    <property type="match status" value="1"/>
</dbReference>
<comment type="caution">
    <text evidence="6">Lacks conserved residue(s) required for the propagation of feature annotation.</text>
</comment>